<dbReference type="EMBL" id="JAAGYR010000001">
    <property type="protein sequence ID" value="NEN74735.1"/>
    <property type="molecule type" value="Genomic_DNA"/>
</dbReference>
<dbReference type="AlphaFoldDB" id="A0A6L9Y3M1"/>
<feature type="signal peptide" evidence="1">
    <location>
        <begin position="1"/>
        <end position="20"/>
    </location>
</feature>
<keyword evidence="1" id="KW-0732">Signal</keyword>
<name>A0A6L9Y3M1_9BURK</name>
<dbReference type="Proteomes" id="UP000477651">
    <property type="component" value="Unassembled WGS sequence"/>
</dbReference>
<accession>A0A6L9Y3M1</accession>
<evidence type="ECO:0008006" key="4">
    <source>
        <dbReference type="Google" id="ProtNLM"/>
    </source>
</evidence>
<protein>
    <recommendedName>
        <fullName evidence="4">Inhibitor I9 domain-containing protein</fullName>
    </recommendedName>
</protein>
<dbReference type="PROSITE" id="PS51257">
    <property type="entry name" value="PROKAR_LIPOPROTEIN"/>
    <property type="match status" value="1"/>
</dbReference>
<proteinExistence type="predicted"/>
<keyword evidence="3" id="KW-1185">Reference proteome</keyword>
<evidence type="ECO:0000313" key="3">
    <source>
        <dbReference type="Proteomes" id="UP000477651"/>
    </source>
</evidence>
<comment type="caution">
    <text evidence="2">The sequence shown here is derived from an EMBL/GenBank/DDBJ whole genome shotgun (WGS) entry which is preliminary data.</text>
</comment>
<organism evidence="2 3">
    <name type="scientific">Pelistega ratti</name>
    <dbReference type="NCBI Taxonomy" id="2652177"/>
    <lineage>
        <taxon>Bacteria</taxon>
        <taxon>Pseudomonadati</taxon>
        <taxon>Pseudomonadota</taxon>
        <taxon>Betaproteobacteria</taxon>
        <taxon>Burkholderiales</taxon>
        <taxon>Alcaligenaceae</taxon>
        <taxon>Pelistega</taxon>
    </lineage>
</organism>
<evidence type="ECO:0000313" key="2">
    <source>
        <dbReference type="EMBL" id="NEN74735.1"/>
    </source>
</evidence>
<sequence>MVKKVLLLLSLFLVACQATSSTKGENLIIFFDKNQTTTQQLLEKGKPWQLQLVYDYQTLHGMAVYVPNAEDIAQVKDFYHQQPEVFSVNEDQKMELH</sequence>
<reference evidence="2 3" key="1">
    <citation type="submission" date="2020-02" db="EMBL/GenBank/DDBJ databases">
        <title>Pelistega sp. NLN82 were isolated from wild rodents of the Hainan Island.</title>
        <authorList>
            <person name="Niu N."/>
            <person name="Zhou J."/>
        </authorList>
    </citation>
    <scope>NUCLEOTIDE SEQUENCE [LARGE SCALE GENOMIC DNA]</scope>
    <source>
        <strain evidence="2 3">NLN82</strain>
    </source>
</reference>
<feature type="chain" id="PRO_5026745386" description="Inhibitor I9 domain-containing protein" evidence="1">
    <location>
        <begin position="21"/>
        <end position="97"/>
    </location>
</feature>
<gene>
    <name evidence="2" type="ORF">F9B74_00120</name>
</gene>
<dbReference type="RefSeq" id="WP_163763548.1">
    <property type="nucleotide sequence ID" value="NZ_JAAGYR010000001.1"/>
</dbReference>
<evidence type="ECO:0000256" key="1">
    <source>
        <dbReference type="SAM" id="SignalP"/>
    </source>
</evidence>